<dbReference type="PANTHER" id="PTHR24123">
    <property type="entry name" value="ANKYRIN REPEAT-CONTAINING"/>
    <property type="match status" value="1"/>
</dbReference>
<dbReference type="PRINTS" id="PR01415">
    <property type="entry name" value="ANKYRIN"/>
</dbReference>
<dbReference type="RefSeq" id="XP_020435967.1">
    <property type="nucleotide sequence ID" value="XM_020573895.1"/>
</dbReference>
<dbReference type="Pfam" id="PF00023">
    <property type="entry name" value="Ank"/>
    <property type="match status" value="1"/>
</dbReference>
<feature type="repeat" description="ANK" evidence="3">
    <location>
        <begin position="385"/>
        <end position="418"/>
    </location>
</feature>
<dbReference type="Gene3D" id="1.25.40.20">
    <property type="entry name" value="Ankyrin repeat-containing domain"/>
    <property type="match status" value="3"/>
</dbReference>
<evidence type="ECO:0000313" key="5">
    <source>
        <dbReference type="EMBL" id="EFA83850.1"/>
    </source>
</evidence>
<comment type="caution">
    <text evidence="5">The sequence shown here is derived from an EMBL/GenBank/DDBJ whole genome shotgun (WGS) entry which is preliminary data.</text>
</comment>
<dbReference type="InParanoid" id="D3B3F2"/>
<dbReference type="PANTHER" id="PTHR24123:SF33">
    <property type="entry name" value="PROTEIN HOS4"/>
    <property type="match status" value="1"/>
</dbReference>
<dbReference type="InterPro" id="IPR036770">
    <property type="entry name" value="Ankyrin_rpt-contain_sf"/>
</dbReference>
<feature type="repeat" description="ANK" evidence="3">
    <location>
        <begin position="318"/>
        <end position="350"/>
    </location>
</feature>
<keyword evidence="6" id="KW-1185">Reference proteome</keyword>
<organism evidence="5 6">
    <name type="scientific">Heterostelium pallidum (strain ATCC 26659 / Pp 5 / PN500)</name>
    <name type="common">Cellular slime mold</name>
    <name type="synonym">Polysphondylium pallidum</name>
    <dbReference type="NCBI Taxonomy" id="670386"/>
    <lineage>
        <taxon>Eukaryota</taxon>
        <taxon>Amoebozoa</taxon>
        <taxon>Evosea</taxon>
        <taxon>Eumycetozoa</taxon>
        <taxon>Dictyostelia</taxon>
        <taxon>Acytosteliales</taxon>
        <taxon>Acytosteliaceae</taxon>
        <taxon>Heterostelium</taxon>
    </lineage>
</organism>
<protein>
    <submittedName>
        <fullName evidence="5">Ankyrin repeat protein</fullName>
    </submittedName>
</protein>
<dbReference type="AlphaFoldDB" id="D3B3F2"/>
<dbReference type="PROSITE" id="PS50088">
    <property type="entry name" value="ANK_REPEAT"/>
    <property type="match status" value="4"/>
</dbReference>
<evidence type="ECO:0000256" key="2">
    <source>
        <dbReference type="ARBA" id="ARBA00023043"/>
    </source>
</evidence>
<feature type="repeat" description="ANK" evidence="3">
    <location>
        <begin position="220"/>
        <end position="252"/>
    </location>
</feature>
<dbReference type="Pfam" id="PF12796">
    <property type="entry name" value="Ank_2"/>
    <property type="match status" value="3"/>
</dbReference>
<dbReference type="InterPro" id="IPR002110">
    <property type="entry name" value="Ankyrin_rpt"/>
</dbReference>
<dbReference type="PROSITE" id="PS50297">
    <property type="entry name" value="ANK_REP_REGION"/>
    <property type="match status" value="4"/>
</dbReference>
<name>D3B3F2_HETP5</name>
<evidence type="ECO:0000256" key="1">
    <source>
        <dbReference type="ARBA" id="ARBA00022737"/>
    </source>
</evidence>
<keyword evidence="1" id="KW-0677">Repeat</keyword>
<evidence type="ECO:0000256" key="4">
    <source>
        <dbReference type="SAM" id="MobiDB-lite"/>
    </source>
</evidence>
<dbReference type="SUPFAM" id="SSF48403">
    <property type="entry name" value="Ankyrin repeat"/>
    <property type="match status" value="2"/>
</dbReference>
<dbReference type="OMA" id="NSEMIRY"/>
<proteinExistence type="predicted"/>
<evidence type="ECO:0000313" key="6">
    <source>
        <dbReference type="Proteomes" id="UP000001396"/>
    </source>
</evidence>
<accession>D3B3F2</accession>
<gene>
    <name evidence="5" type="ORF">PPL_02920</name>
</gene>
<keyword evidence="2 3" id="KW-0040">ANK repeat</keyword>
<dbReference type="STRING" id="670386.D3B3F2"/>
<reference evidence="5 6" key="1">
    <citation type="journal article" date="2011" name="Genome Res.">
        <title>Phylogeny-wide analysis of social amoeba genomes highlights ancient origins for complex intercellular communication.</title>
        <authorList>
            <person name="Heidel A.J."/>
            <person name="Lawal H.M."/>
            <person name="Felder M."/>
            <person name="Schilde C."/>
            <person name="Helps N.R."/>
            <person name="Tunggal B."/>
            <person name="Rivero F."/>
            <person name="John U."/>
            <person name="Schleicher M."/>
            <person name="Eichinger L."/>
            <person name="Platzer M."/>
            <person name="Noegel A.A."/>
            <person name="Schaap P."/>
            <person name="Gloeckner G."/>
        </authorList>
    </citation>
    <scope>NUCLEOTIDE SEQUENCE [LARGE SCALE GENOMIC DNA]</scope>
    <source>
        <strain evidence="6">ATCC 26659 / Pp 5 / PN500</strain>
    </source>
</reference>
<dbReference type="SMART" id="SM00248">
    <property type="entry name" value="ANK"/>
    <property type="match status" value="10"/>
</dbReference>
<dbReference type="GeneID" id="31358443"/>
<evidence type="ECO:0000256" key="3">
    <source>
        <dbReference type="PROSITE-ProRule" id="PRU00023"/>
    </source>
</evidence>
<dbReference type="EMBL" id="ADBJ01000010">
    <property type="protein sequence ID" value="EFA83850.1"/>
    <property type="molecule type" value="Genomic_DNA"/>
</dbReference>
<dbReference type="InterPro" id="IPR051165">
    <property type="entry name" value="Multifunctional_ANK_Repeat"/>
</dbReference>
<feature type="repeat" description="ANK" evidence="3">
    <location>
        <begin position="452"/>
        <end position="484"/>
    </location>
</feature>
<dbReference type="Proteomes" id="UP000001396">
    <property type="component" value="Unassembled WGS sequence"/>
</dbReference>
<sequence>MRNNDKLKKKSTTTSTSTKTKKQQNDIENSINNSNKKLSTCPNCYSIQVALKNRHTECFKSLVATDKEHKSRGDSPLQVAVVMQDSDMVSQLLNDSTIDAQRRQSMVNFVNRVGFTALHYCSMTMMMERDKRLTENHSYLTKKIHFPGRVKKLDDPSLVRADAGLKTLEIVELLLNAGADVNILTPTNVDAFGIAAETGLLPLCKRLAAAGADLERPNVEGDTPLMTAIANQNTEVVEFLIGSGVNIEYVNERNDETAYQRAGFYTFLPVLKLLIAAGAKDRDVSNTALHSTVASNKLAATKLILQHQPEAINFRDVGGASPIFLAAQSSFSEVLAYLLEQGARIDYTVPGTGDNLGHVLAFSGKVGDMKVLQSAGINVKTTNLSGETPLHEAARGGNSEMIRYLVKECGLDVNMQNNSGETPLTLSVRQRKLGGTRELLELGANANHPTPDQRYPIHNAAEIGLPKMISLLIEHGADINVQNSFGQTPLVLAIERKNKTCQDILLSITRQSIGS</sequence>
<feature type="region of interest" description="Disordered" evidence="4">
    <location>
        <begin position="1"/>
        <end position="33"/>
    </location>
</feature>